<dbReference type="PROSITE" id="PS50878">
    <property type="entry name" value="RT_POL"/>
    <property type="match status" value="1"/>
</dbReference>
<evidence type="ECO:0000256" key="1">
    <source>
        <dbReference type="PROSITE-ProRule" id="PRU00047"/>
    </source>
</evidence>
<evidence type="ECO:0000259" key="2">
    <source>
        <dbReference type="PROSITE" id="PS50158"/>
    </source>
</evidence>
<dbReference type="SMART" id="SM00343">
    <property type="entry name" value="ZnF_C2HC"/>
    <property type="match status" value="2"/>
</dbReference>
<dbReference type="PROSITE" id="PS50158">
    <property type="entry name" value="ZF_CCHC"/>
    <property type="match status" value="1"/>
</dbReference>
<accession>A0ABQ9I2W0</accession>
<reference evidence="4 5" key="1">
    <citation type="submission" date="2023-02" db="EMBL/GenBank/DDBJ databases">
        <title>LHISI_Scaffold_Assembly.</title>
        <authorList>
            <person name="Stuart O.P."/>
            <person name="Cleave R."/>
            <person name="Magrath M.J.L."/>
            <person name="Mikheyev A.S."/>
        </authorList>
    </citation>
    <scope>NUCLEOTIDE SEQUENCE [LARGE SCALE GENOMIC DNA]</scope>
    <source>
        <strain evidence="4">Daus_M_001</strain>
        <tissue evidence="4">Leg muscle</tissue>
    </source>
</reference>
<keyword evidence="1" id="KW-0863">Zinc-finger</keyword>
<proteinExistence type="predicted"/>
<dbReference type="InterPro" id="IPR001878">
    <property type="entry name" value="Znf_CCHC"/>
</dbReference>
<organism evidence="4 5">
    <name type="scientific">Dryococelus australis</name>
    <dbReference type="NCBI Taxonomy" id="614101"/>
    <lineage>
        <taxon>Eukaryota</taxon>
        <taxon>Metazoa</taxon>
        <taxon>Ecdysozoa</taxon>
        <taxon>Arthropoda</taxon>
        <taxon>Hexapoda</taxon>
        <taxon>Insecta</taxon>
        <taxon>Pterygota</taxon>
        <taxon>Neoptera</taxon>
        <taxon>Polyneoptera</taxon>
        <taxon>Phasmatodea</taxon>
        <taxon>Verophasmatodea</taxon>
        <taxon>Anareolatae</taxon>
        <taxon>Phasmatidae</taxon>
        <taxon>Eurycanthinae</taxon>
        <taxon>Dryococelus</taxon>
    </lineage>
</organism>
<sequence length="512" mass="57305">MSYRRAAEAEYGYSIMAFWKISELNITKPETWPQYKVRFSFFAGANKITDTKQLRATFLTVIGEPALALLTSLITPKELVDVSYEELIQVLDSHFDPKKNEVASCFVFANRKQQPTETIAEFMGELKQFSRGSNFQDLEKQLLIQLNLTFDKAVKISATFEAANRNEETISVAQNEVEHFYEGSCNKLENVQEESGYVGSTKNAKRQVSTVRNDAAITCFRCGVVGHKAPECRHRNTICSRCHKVGHIKRVCRSSSSTQGTKAEKSEVYYTDSGRVSREHTRVNEDHYGTLFNKFIVADSAGKSLLGRNWFEDLGISIQGIRIIEDDNSILKDYEPLSHEEGLPSLKVPPVHIKLKTDAEPKILKARSAILLHTSVHEALDMLVKEGVLEPTTFSSWATPVVPVFKKMEAYQNVFPFPTIKELLVNLGCSEVFSQLDVKQAYFQLPVDDATAEILTLSTSKGLMCVLGLPQVLSASPGIFQNFMEQLLSGFQGIAVFLDDIVIARSSVAQND</sequence>
<keyword evidence="5" id="KW-1185">Reference proteome</keyword>
<dbReference type="Gene3D" id="3.30.70.270">
    <property type="match status" value="1"/>
</dbReference>
<comment type="caution">
    <text evidence="4">The sequence shown here is derived from an EMBL/GenBank/DDBJ whole genome shotgun (WGS) entry which is preliminary data.</text>
</comment>
<dbReference type="EMBL" id="JARBHB010000003">
    <property type="protein sequence ID" value="KAJ8890971.1"/>
    <property type="molecule type" value="Genomic_DNA"/>
</dbReference>
<dbReference type="SUPFAM" id="SSF57756">
    <property type="entry name" value="Retrovirus zinc finger-like domains"/>
    <property type="match status" value="1"/>
</dbReference>
<evidence type="ECO:0000313" key="4">
    <source>
        <dbReference type="EMBL" id="KAJ8890971.1"/>
    </source>
</evidence>
<feature type="domain" description="CCHC-type" evidence="2">
    <location>
        <begin position="219"/>
        <end position="233"/>
    </location>
</feature>
<evidence type="ECO:0000259" key="3">
    <source>
        <dbReference type="PROSITE" id="PS50878"/>
    </source>
</evidence>
<dbReference type="PANTHER" id="PTHR37984">
    <property type="entry name" value="PROTEIN CBG26694"/>
    <property type="match status" value="1"/>
</dbReference>
<protein>
    <submittedName>
        <fullName evidence="4">Uncharacterized protein</fullName>
    </submittedName>
</protein>
<dbReference type="Gene3D" id="4.10.60.10">
    <property type="entry name" value="Zinc finger, CCHC-type"/>
    <property type="match status" value="1"/>
</dbReference>
<dbReference type="SUPFAM" id="SSF56672">
    <property type="entry name" value="DNA/RNA polymerases"/>
    <property type="match status" value="1"/>
</dbReference>
<dbReference type="InterPro" id="IPR050951">
    <property type="entry name" value="Retrovirus_Pol_polyprotein"/>
</dbReference>
<dbReference type="Proteomes" id="UP001159363">
    <property type="component" value="Chromosome 3"/>
</dbReference>
<evidence type="ECO:0000313" key="5">
    <source>
        <dbReference type="Proteomes" id="UP001159363"/>
    </source>
</evidence>
<keyword evidence="1" id="KW-0862">Zinc</keyword>
<name>A0ABQ9I2W0_9NEOP</name>
<dbReference type="Pfam" id="PF00098">
    <property type="entry name" value="zf-CCHC"/>
    <property type="match status" value="1"/>
</dbReference>
<dbReference type="PANTHER" id="PTHR37984:SF13">
    <property type="entry name" value="RIBONUCLEASE H"/>
    <property type="match status" value="1"/>
</dbReference>
<dbReference type="Pfam" id="PF00078">
    <property type="entry name" value="RVT_1"/>
    <property type="match status" value="1"/>
</dbReference>
<dbReference type="InterPro" id="IPR043502">
    <property type="entry name" value="DNA/RNA_pol_sf"/>
</dbReference>
<dbReference type="Gene3D" id="3.10.10.10">
    <property type="entry name" value="HIV Type 1 Reverse Transcriptase, subunit A, domain 1"/>
    <property type="match status" value="1"/>
</dbReference>
<keyword evidence="1" id="KW-0479">Metal-binding</keyword>
<dbReference type="InterPro" id="IPR043128">
    <property type="entry name" value="Rev_trsase/Diguanyl_cyclase"/>
</dbReference>
<dbReference type="InterPro" id="IPR000477">
    <property type="entry name" value="RT_dom"/>
</dbReference>
<gene>
    <name evidence="4" type="ORF">PR048_010480</name>
</gene>
<feature type="domain" description="Reverse transcriptase" evidence="3">
    <location>
        <begin position="305"/>
        <end position="512"/>
    </location>
</feature>
<dbReference type="InterPro" id="IPR036875">
    <property type="entry name" value="Znf_CCHC_sf"/>
</dbReference>